<evidence type="ECO:0000256" key="5">
    <source>
        <dbReference type="ARBA" id="ARBA00023136"/>
    </source>
</evidence>
<evidence type="ECO:0000256" key="1">
    <source>
        <dbReference type="ARBA" id="ARBA00004651"/>
    </source>
</evidence>
<name>A0A1I8MIG3_MUSDO</name>
<dbReference type="VEuPathDB" id="VectorBase:MDOMA2_001916"/>
<reference evidence="8" key="1">
    <citation type="submission" date="2020-05" db="UniProtKB">
        <authorList>
            <consortium name="EnsemblMetazoa"/>
        </authorList>
    </citation>
    <scope>IDENTIFICATION</scope>
    <source>
        <strain evidence="8">Aabys</strain>
    </source>
</reference>
<evidence type="ECO:0000256" key="7">
    <source>
        <dbReference type="ARBA" id="ARBA00023180"/>
    </source>
</evidence>
<dbReference type="VEuPathDB" id="VectorBase:MDOMA2_006746"/>
<dbReference type="InterPro" id="IPR052192">
    <property type="entry name" value="Insect_Ionotropic_Sensory_Rcpt"/>
</dbReference>
<organism evidence="8">
    <name type="scientific">Musca domestica</name>
    <name type="common">House fly</name>
    <dbReference type="NCBI Taxonomy" id="7370"/>
    <lineage>
        <taxon>Eukaryota</taxon>
        <taxon>Metazoa</taxon>
        <taxon>Ecdysozoa</taxon>
        <taxon>Arthropoda</taxon>
        <taxon>Hexapoda</taxon>
        <taxon>Insecta</taxon>
        <taxon>Pterygota</taxon>
        <taxon>Neoptera</taxon>
        <taxon>Endopterygota</taxon>
        <taxon>Diptera</taxon>
        <taxon>Brachycera</taxon>
        <taxon>Muscomorpha</taxon>
        <taxon>Muscoidea</taxon>
        <taxon>Muscidae</taxon>
        <taxon>Musca</taxon>
    </lineage>
</organism>
<keyword evidence="7" id="KW-0325">Glycoprotein</keyword>
<dbReference type="GO" id="GO:0005886">
    <property type="term" value="C:plasma membrane"/>
    <property type="evidence" value="ECO:0007669"/>
    <property type="project" value="UniProtKB-SubCell"/>
</dbReference>
<keyword evidence="4" id="KW-1133">Transmembrane helix</keyword>
<dbReference type="VEuPathDB" id="VectorBase:MDOA005225"/>
<dbReference type="PANTHER" id="PTHR42643:SF41">
    <property type="entry name" value="IONOTROPIC RECEPTOR 20A-RELATED"/>
    <property type="match status" value="1"/>
</dbReference>
<keyword evidence="2" id="KW-1003">Cell membrane</keyword>
<dbReference type="eggNOG" id="ENOG502T8SD">
    <property type="taxonomic scope" value="Eukaryota"/>
</dbReference>
<keyword evidence="6" id="KW-0675">Receptor</keyword>
<dbReference type="EnsemblMetazoa" id="MDOA005225-RA">
    <property type="protein sequence ID" value="MDOA005225-PA"/>
    <property type="gene ID" value="MDOA005225"/>
</dbReference>
<evidence type="ECO:0000256" key="6">
    <source>
        <dbReference type="ARBA" id="ARBA00023170"/>
    </source>
</evidence>
<keyword evidence="5" id="KW-0472">Membrane</keyword>
<dbReference type="AlphaFoldDB" id="A0A1I8MIG3"/>
<proteinExistence type="predicted"/>
<keyword evidence="3" id="KW-0812">Transmembrane</keyword>
<sequence>MSWEQEWQNFVEAMAELLDFMRHSRILIIVENLKFFEIHGEDLKHHLERFKMTNVLVMVLSQEMQPFVMKKIQPYPEYHWIDWRPNSTPQFPPLWLDLYNKTLMSFVEQTSSRSFVYADAKGNFHMNGFVARLILLFAEHYNASLEMLYPLKVGNKTHYTVINQLVADNKLDLPMAMIPAIFEEEWRHVSDTYDINEIMLMVPLSEALTMPEIFGALLDGKFFACYLSLALIFSLIHGLVEFCREHLENSWDFLLHPRIWPGVLGQAFTMAPHPAMSLKLLYLLLGFYGLYMATQFSADINTYFTRPPHHPEINSYKDLLGSPKKILINSADAQEIHDWLDPYRKSMIFTNNTTLVHELRRRLNTSYCYYATTASYQLAWRQQKYSSRQLFHTPKSMAFFSMLPWGFRLQHNSPYKQALNHLIHQVHAAGLVDAWTDSLFWDMLRLKQVSIRDVNPPAERKVLSVCDLFWVWMIVVIGLSGSGVNVYKEESFDSILLVYKRDPYFPEEILKDIYRLNIPTLCLSKDQGKLVAKTNFNRQIVAVLLFSKSLDLGLLQIMANSLDYMRQNRIIVVAVDIPKGGEKEEGEDFRKLLLESCEKYFFTNVLVIFTNKDLDTHEAIHLNPFPNYHWTKQGDPLRPYFQDHWRNMHNKTLLTYMDRAPPKSLYYKDPQGNLKINGFVARFVMLFAERHNAHLEMAFPLSFEEPTHFSLIVESMVRPNLIDIPMVMDTSPFIDKWYNMTNTLHHDKGLVAVPCAQALSKQEVYGILLNEVFFGYVILCTIGLSLVQSLIDYLFNGQLHMSRLLFSELIFPGILGQTFSIGNFSQISAKIIYFMLFLGGLYLNTIFSVNVSTHFTHPPKHRQIETMTDLLNSPLKILLYDLEATVILDHGMAYRPVFITTSNFNHLQELRNNLNISYGYYFSSSAWRMISLKQHFFENKILCTYDNLTLFPNLRWAIPLPHNSPYKEGLNELIELVNAYGLMEAWNADTFSDMLELKEMTISDPYRDSYGPPKALTIGDMFWIWMICLMGLGAAVG</sequence>
<dbReference type="PANTHER" id="PTHR42643">
    <property type="entry name" value="IONOTROPIC RECEPTOR 20A-RELATED"/>
    <property type="match status" value="1"/>
</dbReference>
<evidence type="ECO:0000256" key="4">
    <source>
        <dbReference type="ARBA" id="ARBA00022989"/>
    </source>
</evidence>
<comment type="subcellular location">
    <subcellularLocation>
        <location evidence="1">Cell membrane</location>
        <topology evidence="1">Multi-pass membrane protein</topology>
    </subcellularLocation>
</comment>
<evidence type="ECO:0000256" key="2">
    <source>
        <dbReference type="ARBA" id="ARBA00022475"/>
    </source>
</evidence>
<dbReference type="SUPFAM" id="SSF53850">
    <property type="entry name" value="Periplasmic binding protein-like II"/>
    <property type="match status" value="1"/>
</dbReference>
<evidence type="ECO:0000256" key="3">
    <source>
        <dbReference type="ARBA" id="ARBA00022692"/>
    </source>
</evidence>
<protein>
    <submittedName>
        <fullName evidence="8">Uncharacterized protein</fullName>
    </submittedName>
</protein>
<accession>A0A1I8MIG3</accession>
<evidence type="ECO:0000313" key="8">
    <source>
        <dbReference type="EnsemblMetazoa" id="MDOA005225-PA"/>
    </source>
</evidence>